<comment type="catalytic activity">
    <reaction evidence="12">
        <text>Couples ATP hydrolysis with the unwinding of duplex DNA by translocating in the 3'-5' direction.</text>
        <dbReference type="EC" id="5.6.2.4"/>
    </reaction>
</comment>
<comment type="catalytic activity">
    <reaction evidence="14">
        <text>ATP + H2O = ADP + phosphate + H(+)</text>
        <dbReference type="Rhea" id="RHEA:13065"/>
        <dbReference type="ChEBI" id="CHEBI:15377"/>
        <dbReference type="ChEBI" id="CHEBI:15378"/>
        <dbReference type="ChEBI" id="CHEBI:30616"/>
        <dbReference type="ChEBI" id="CHEBI:43474"/>
        <dbReference type="ChEBI" id="CHEBI:456216"/>
        <dbReference type="EC" id="5.6.2.4"/>
    </reaction>
</comment>
<evidence type="ECO:0000256" key="9">
    <source>
        <dbReference type="ARBA" id="ARBA00023204"/>
    </source>
</evidence>
<comment type="subcellular location">
    <subcellularLocation>
        <location evidence="1">Nucleus</location>
    </subcellularLocation>
</comment>
<dbReference type="InterPro" id="IPR050615">
    <property type="entry name" value="ATP-dep_DNA_Helicase"/>
</dbReference>
<dbReference type="PROSITE" id="PS51194">
    <property type="entry name" value="HELICASE_CTER"/>
    <property type="match status" value="1"/>
</dbReference>
<dbReference type="InterPro" id="IPR001650">
    <property type="entry name" value="Helicase_C-like"/>
</dbReference>
<keyword evidence="10" id="KW-0413">Isomerase</keyword>
<dbReference type="SUPFAM" id="SSF52540">
    <property type="entry name" value="P-loop containing nucleoside triphosphate hydrolases"/>
    <property type="match status" value="2"/>
</dbReference>
<feature type="domain" description="Helicase C-terminal" evidence="16">
    <location>
        <begin position="257"/>
        <end position="416"/>
    </location>
</feature>
<evidence type="ECO:0000256" key="7">
    <source>
        <dbReference type="ARBA" id="ARBA00022840"/>
    </source>
</evidence>
<organism evidence="17">
    <name type="scientific">Rhizochromulina marina</name>
    <dbReference type="NCBI Taxonomy" id="1034831"/>
    <lineage>
        <taxon>Eukaryota</taxon>
        <taxon>Sar</taxon>
        <taxon>Stramenopiles</taxon>
        <taxon>Ochrophyta</taxon>
        <taxon>Dictyochophyceae</taxon>
        <taxon>Rhizochromulinales</taxon>
        <taxon>Rhizochromulina</taxon>
    </lineage>
</organism>
<evidence type="ECO:0000256" key="8">
    <source>
        <dbReference type="ARBA" id="ARBA00023125"/>
    </source>
</evidence>
<keyword evidence="4" id="KW-0227">DNA damage</keyword>
<name>A0A7S2WBK4_9STRA</name>
<dbReference type="CDD" id="cd18789">
    <property type="entry name" value="SF2_C_XPB"/>
    <property type="match status" value="1"/>
</dbReference>
<dbReference type="Pfam" id="PF16203">
    <property type="entry name" value="ERCC3_RAD25_C"/>
    <property type="match status" value="1"/>
</dbReference>
<keyword evidence="5" id="KW-0378">Hydrolase</keyword>
<keyword evidence="9" id="KW-0234">DNA repair</keyword>
<evidence type="ECO:0000256" key="12">
    <source>
        <dbReference type="ARBA" id="ARBA00034617"/>
    </source>
</evidence>
<dbReference type="GO" id="GO:0006289">
    <property type="term" value="P:nucleotide-excision repair"/>
    <property type="evidence" value="ECO:0007669"/>
    <property type="project" value="InterPro"/>
</dbReference>
<sequence length="497" mass="55631">MEEYDFKRDDVNSRLGLTLKPSTTIRKYQEKSLRKMFGNGRARSGVIVLPCGAGKTLTGVTAAATVQKSCIVLCTSGTAVNQWKAQFRLWTTISDADIACFTSSHKQVPPLSDPKRSCVLITTYSMMAASKRSDLSEDILERIKAREWGLMLLDEVHVVPANTFRKVIGVCKAHCKLGLTATLVREDDLISDLNFLIGPKLYEANWQDLTDAGFLASVECVEVWCDMTREFFREYLRMSDARKKRLLYVMNPNKFRTCEQLKNHHESRGDKIMIFADDVFALTRYAKMLNVPCIYGETPESERNRIFTGFRHSSGLNTIAISKVGDVAIDLPEANVIIQVSSHFGSRRQEAQRLGRILRPKPGMEASTASAFFYTLVSVDTQEMFYSTKRQQYLVDQGYSFRVMRPGSSASEGSGAGSLQQELDWLREVLCSDAREEKAEDRALQDEVGGAEAFNTLFRRTQRSLAEVTGADGVYMEFDAPTASSAAANTTSRTTRS</sequence>
<gene>
    <name evidence="17" type="ORF">RMAR1173_LOCUS7530</name>
</gene>
<accession>A0A7S2WBK4</accession>
<dbReference type="EC" id="5.6.2.4" evidence="13"/>
<proteinExistence type="inferred from homology"/>
<dbReference type="GO" id="GO:0043138">
    <property type="term" value="F:3'-5' DNA helicase activity"/>
    <property type="evidence" value="ECO:0007669"/>
    <property type="project" value="UniProtKB-EC"/>
</dbReference>
<dbReference type="InterPro" id="IPR001161">
    <property type="entry name" value="XPB/Ssl2"/>
</dbReference>
<evidence type="ECO:0000256" key="10">
    <source>
        <dbReference type="ARBA" id="ARBA00023235"/>
    </source>
</evidence>
<evidence type="ECO:0000256" key="11">
    <source>
        <dbReference type="ARBA" id="ARBA00023242"/>
    </source>
</evidence>
<dbReference type="EMBL" id="HBHJ01011559">
    <property type="protein sequence ID" value="CAD9679422.1"/>
    <property type="molecule type" value="Transcribed_RNA"/>
</dbReference>
<dbReference type="FunFam" id="3.40.50.300:FF:000077">
    <property type="entry name" value="Probable DNA repair helicase RAD25"/>
    <property type="match status" value="1"/>
</dbReference>
<dbReference type="GO" id="GO:0097550">
    <property type="term" value="C:transcription preinitiation complex"/>
    <property type="evidence" value="ECO:0007669"/>
    <property type="project" value="TreeGrafter"/>
</dbReference>
<dbReference type="Pfam" id="PF04851">
    <property type="entry name" value="ResIII"/>
    <property type="match status" value="1"/>
</dbReference>
<dbReference type="Gene3D" id="3.40.50.300">
    <property type="entry name" value="P-loop containing nucleotide triphosphate hydrolases"/>
    <property type="match status" value="2"/>
</dbReference>
<dbReference type="GO" id="GO:0016787">
    <property type="term" value="F:hydrolase activity"/>
    <property type="evidence" value="ECO:0007669"/>
    <property type="project" value="UniProtKB-KW"/>
</dbReference>
<evidence type="ECO:0000256" key="1">
    <source>
        <dbReference type="ARBA" id="ARBA00004123"/>
    </source>
</evidence>
<dbReference type="GO" id="GO:0003677">
    <property type="term" value="F:DNA binding"/>
    <property type="evidence" value="ECO:0007669"/>
    <property type="project" value="UniProtKB-KW"/>
</dbReference>
<dbReference type="GO" id="GO:0005524">
    <property type="term" value="F:ATP binding"/>
    <property type="evidence" value="ECO:0007669"/>
    <property type="project" value="UniProtKB-KW"/>
</dbReference>
<evidence type="ECO:0000313" key="17">
    <source>
        <dbReference type="EMBL" id="CAD9679422.1"/>
    </source>
</evidence>
<keyword evidence="7" id="KW-0067">ATP-binding</keyword>
<evidence type="ECO:0000256" key="3">
    <source>
        <dbReference type="ARBA" id="ARBA00022741"/>
    </source>
</evidence>
<keyword evidence="3" id="KW-0547">Nucleotide-binding</keyword>
<dbReference type="SMART" id="SM00490">
    <property type="entry name" value="HELICc"/>
    <property type="match status" value="1"/>
</dbReference>
<dbReference type="GO" id="GO:0000112">
    <property type="term" value="C:nucleotide-excision repair factor 3 complex"/>
    <property type="evidence" value="ECO:0007669"/>
    <property type="project" value="TreeGrafter"/>
</dbReference>
<dbReference type="GO" id="GO:0005675">
    <property type="term" value="C:transcription factor TFIIH holo complex"/>
    <property type="evidence" value="ECO:0007669"/>
    <property type="project" value="TreeGrafter"/>
</dbReference>
<reference evidence="17" key="1">
    <citation type="submission" date="2021-01" db="EMBL/GenBank/DDBJ databases">
        <authorList>
            <person name="Corre E."/>
            <person name="Pelletier E."/>
            <person name="Niang G."/>
            <person name="Scheremetjew M."/>
            <person name="Finn R."/>
            <person name="Kale V."/>
            <person name="Holt S."/>
            <person name="Cochrane G."/>
            <person name="Meng A."/>
            <person name="Brown T."/>
            <person name="Cohen L."/>
        </authorList>
    </citation>
    <scope>NUCLEOTIDE SEQUENCE</scope>
    <source>
        <strain evidence="17">CCMP1243</strain>
    </source>
</reference>
<protein>
    <recommendedName>
        <fullName evidence="13">DNA 3'-5' helicase</fullName>
        <ecNumber evidence="13">5.6.2.4</ecNumber>
    </recommendedName>
</protein>
<evidence type="ECO:0000256" key="5">
    <source>
        <dbReference type="ARBA" id="ARBA00022801"/>
    </source>
</evidence>
<keyword evidence="8" id="KW-0238">DNA-binding</keyword>
<dbReference type="PRINTS" id="PR00851">
    <property type="entry name" value="XRODRMPGMNTB"/>
</dbReference>
<evidence type="ECO:0000259" key="16">
    <source>
        <dbReference type="PROSITE" id="PS51194"/>
    </source>
</evidence>
<evidence type="ECO:0000259" key="15">
    <source>
        <dbReference type="PROSITE" id="PS51192"/>
    </source>
</evidence>
<feature type="domain" description="Helicase ATP-binding" evidence="15">
    <location>
        <begin position="36"/>
        <end position="201"/>
    </location>
</feature>
<comment type="similarity">
    <text evidence="2">Belongs to the helicase family. RAD25/XPB subfamily.</text>
</comment>
<dbReference type="PANTHER" id="PTHR11274">
    <property type="entry name" value="RAD25/XP-B DNA REPAIR HELICASE"/>
    <property type="match status" value="1"/>
</dbReference>
<dbReference type="AlphaFoldDB" id="A0A7S2WBK4"/>
<dbReference type="NCBIfam" id="TIGR00603">
    <property type="entry name" value="rad25"/>
    <property type="match status" value="1"/>
</dbReference>
<dbReference type="PROSITE" id="PS51192">
    <property type="entry name" value="HELICASE_ATP_BIND_1"/>
    <property type="match status" value="1"/>
</dbReference>
<evidence type="ECO:0000256" key="4">
    <source>
        <dbReference type="ARBA" id="ARBA00022763"/>
    </source>
</evidence>
<evidence type="ECO:0000256" key="6">
    <source>
        <dbReference type="ARBA" id="ARBA00022806"/>
    </source>
</evidence>
<dbReference type="PANTHER" id="PTHR11274:SF0">
    <property type="entry name" value="GENERAL TRANSCRIPTION AND DNA REPAIR FACTOR IIH HELICASE SUBUNIT XPB"/>
    <property type="match status" value="1"/>
</dbReference>
<keyword evidence="6" id="KW-0347">Helicase</keyword>
<keyword evidence="11" id="KW-0539">Nucleus</keyword>
<dbReference type="FunFam" id="3.40.50.300:FF:000117">
    <property type="entry name" value="Putative DNA repair helicase rad25"/>
    <property type="match status" value="1"/>
</dbReference>
<dbReference type="InterPro" id="IPR032438">
    <property type="entry name" value="ERCC3_RAD25_C"/>
</dbReference>
<dbReference type="SMART" id="SM00487">
    <property type="entry name" value="DEXDc"/>
    <property type="match status" value="1"/>
</dbReference>
<evidence type="ECO:0000256" key="13">
    <source>
        <dbReference type="ARBA" id="ARBA00034808"/>
    </source>
</evidence>
<evidence type="ECO:0000256" key="14">
    <source>
        <dbReference type="ARBA" id="ARBA00048988"/>
    </source>
</evidence>
<dbReference type="InterPro" id="IPR014001">
    <property type="entry name" value="Helicase_ATP-bd"/>
</dbReference>
<dbReference type="InterPro" id="IPR027417">
    <property type="entry name" value="P-loop_NTPase"/>
</dbReference>
<dbReference type="CDD" id="cd18029">
    <property type="entry name" value="DEXHc_XPB"/>
    <property type="match status" value="1"/>
</dbReference>
<dbReference type="GO" id="GO:0006367">
    <property type="term" value="P:transcription initiation at RNA polymerase II promoter"/>
    <property type="evidence" value="ECO:0007669"/>
    <property type="project" value="InterPro"/>
</dbReference>
<dbReference type="InterPro" id="IPR006935">
    <property type="entry name" value="Helicase/UvrB_N"/>
</dbReference>
<evidence type="ECO:0000256" key="2">
    <source>
        <dbReference type="ARBA" id="ARBA00006637"/>
    </source>
</evidence>